<proteinExistence type="inferred from homology"/>
<accession>A0ABC9BJU2</accession>
<dbReference type="Gene3D" id="3.80.10.10">
    <property type="entry name" value="Ribonuclease Inhibitor"/>
    <property type="match status" value="6"/>
</dbReference>
<dbReference type="EMBL" id="OZ075136">
    <property type="protein sequence ID" value="CAL5001875.1"/>
    <property type="molecule type" value="Genomic_DNA"/>
</dbReference>
<dbReference type="Pfam" id="PF00560">
    <property type="entry name" value="LRR_1"/>
    <property type="match status" value="6"/>
</dbReference>
<evidence type="ECO:0000256" key="12">
    <source>
        <dbReference type="SAM" id="Phobius"/>
    </source>
</evidence>
<evidence type="ECO:0000256" key="9">
    <source>
        <dbReference type="ARBA" id="ARBA00022989"/>
    </source>
</evidence>
<dbReference type="FunFam" id="3.80.10.10:FF:000041">
    <property type="entry name" value="LRR receptor-like serine/threonine-protein kinase ERECTA"/>
    <property type="match status" value="1"/>
</dbReference>
<feature type="domain" description="Leucine-rich repeat-containing N-terminal plant-type" evidence="14">
    <location>
        <begin position="30"/>
        <end position="81"/>
    </location>
</feature>
<dbReference type="Pfam" id="PF13855">
    <property type="entry name" value="LRR_8"/>
    <property type="match status" value="3"/>
</dbReference>
<evidence type="ECO:0000256" key="8">
    <source>
        <dbReference type="ARBA" id="ARBA00022737"/>
    </source>
</evidence>
<name>A0ABC9BJU2_9POAL</name>
<dbReference type="FunFam" id="3.80.10.10:FF:000111">
    <property type="entry name" value="LRR receptor-like serine/threonine-protein kinase ERECTA"/>
    <property type="match status" value="1"/>
</dbReference>
<dbReference type="InterPro" id="IPR001611">
    <property type="entry name" value="Leu-rich_rpt"/>
</dbReference>
<keyword evidence="7 13" id="KW-0732">Signal</keyword>
<reference evidence="15 16" key="2">
    <citation type="submission" date="2024-10" db="EMBL/GenBank/DDBJ databases">
        <authorList>
            <person name="Ryan C."/>
        </authorList>
    </citation>
    <scope>NUCLEOTIDE SEQUENCE [LARGE SCALE GENOMIC DNA]</scope>
</reference>
<evidence type="ECO:0000313" key="16">
    <source>
        <dbReference type="Proteomes" id="UP001497457"/>
    </source>
</evidence>
<dbReference type="InterPro" id="IPR032675">
    <property type="entry name" value="LRR_dom_sf"/>
</dbReference>
<dbReference type="SUPFAM" id="SSF52058">
    <property type="entry name" value="L domain-like"/>
    <property type="match status" value="2"/>
</dbReference>
<keyword evidence="10 12" id="KW-0472">Membrane</keyword>
<dbReference type="SUPFAM" id="SSF52047">
    <property type="entry name" value="RNI-like"/>
    <property type="match status" value="2"/>
</dbReference>
<dbReference type="FunFam" id="3.80.10.10:FF:000095">
    <property type="entry name" value="LRR receptor-like serine/threonine-protein kinase GSO1"/>
    <property type="match status" value="1"/>
</dbReference>
<organism evidence="15 16">
    <name type="scientific">Urochloa decumbens</name>
    <dbReference type="NCBI Taxonomy" id="240449"/>
    <lineage>
        <taxon>Eukaryota</taxon>
        <taxon>Viridiplantae</taxon>
        <taxon>Streptophyta</taxon>
        <taxon>Embryophyta</taxon>
        <taxon>Tracheophyta</taxon>
        <taxon>Spermatophyta</taxon>
        <taxon>Magnoliopsida</taxon>
        <taxon>Liliopsida</taxon>
        <taxon>Poales</taxon>
        <taxon>Poaceae</taxon>
        <taxon>PACMAD clade</taxon>
        <taxon>Panicoideae</taxon>
        <taxon>Panicodae</taxon>
        <taxon>Paniceae</taxon>
        <taxon>Melinidinae</taxon>
        <taxon>Urochloa</taxon>
    </lineage>
</organism>
<keyword evidence="16" id="KW-1185">Reference proteome</keyword>
<evidence type="ECO:0000256" key="3">
    <source>
        <dbReference type="ARBA" id="ARBA00022475"/>
    </source>
</evidence>
<dbReference type="GO" id="GO:0005886">
    <property type="term" value="C:plasma membrane"/>
    <property type="evidence" value="ECO:0007669"/>
    <property type="project" value="UniProtKB-SubCell"/>
</dbReference>
<keyword evidence="6 12" id="KW-0812">Transmembrane</keyword>
<evidence type="ECO:0000256" key="13">
    <source>
        <dbReference type="SAM" id="SignalP"/>
    </source>
</evidence>
<dbReference type="InterPro" id="IPR046956">
    <property type="entry name" value="RLP23-like"/>
</dbReference>
<dbReference type="PANTHER" id="PTHR48063">
    <property type="entry name" value="LRR RECEPTOR-LIKE KINASE"/>
    <property type="match status" value="1"/>
</dbReference>
<feature type="transmembrane region" description="Helical" evidence="12">
    <location>
        <begin position="1064"/>
        <end position="1085"/>
    </location>
</feature>
<reference evidence="16" key="1">
    <citation type="submission" date="2024-06" db="EMBL/GenBank/DDBJ databases">
        <authorList>
            <person name="Ryan C."/>
        </authorList>
    </citation>
    <scope>NUCLEOTIDE SEQUENCE [LARGE SCALE GENOMIC DNA]</scope>
</reference>
<dbReference type="SMART" id="SM00369">
    <property type="entry name" value="LRR_TYP"/>
    <property type="match status" value="9"/>
</dbReference>
<keyword evidence="11" id="KW-0325">Glycoprotein</keyword>
<dbReference type="InterPro" id="IPR003591">
    <property type="entry name" value="Leu-rich_rpt_typical-subtyp"/>
</dbReference>
<evidence type="ECO:0000313" key="15">
    <source>
        <dbReference type="EMBL" id="CAL5001875.1"/>
    </source>
</evidence>
<gene>
    <name evidence="15" type="ORF">URODEC1_LOCUS65665</name>
</gene>
<feature type="signal peptide" evidence="13">
    <location>
        <begin position="1"/>
        <end position="25"/>
    </location>
</feature>
<keyword evidence="5" id="KW-1070">Brassinosteroid signaling pathway</keyword>
<evidence type="ECO:0000256" key="4">
    <source>
        <dbReference type="ARBA" id="ARBA00022614"/>
    </source>
</evidence>
<comment type="similarity">
    <text evidence="2">Belongs to the RLP family.</text>
</comment>
<protein>
    <recommendedName>
        <fullName evidence="14">Leucine-rich repeat-containing N-terminal plant-type domain-containing protein</fullName>
    </recommendedName>
</protein>
<dbReference type="AlphaFoldDB" id="A0ABC9BJU2"/>
<sequence>MFRCHPLPSYLLLATVILIATRGHGANLCHQDQSAALLRLKAGFHFDTMFPNCSLFPSQLRNLSSWKVDTNCCTWEGVTCDGTSGYVTALDLSDLCISGNLSTSDIIKLTSLRSVSLADNNFDESPWPSPGFEQLADLEYLDLSYSGLSGDVPVEKGQLSNLVTLDLSGLDLKYLSLQTLIDNLDGLQVLHLYDANISVSPADLAHASYKNTTSSLKELYMGRWRISGSRFDTVLANLLFNNKLPNLISLGLFDLDLKYLSLENLIDNLFSLQKLYIDTVNISGSPTDLAHVSYTNTTSGLKELYMWWCTSTITGSHLGTILTTLFRSKLANLVMLELSGFDLKNLSLHALIDSLGNVQRIDLDQVNISVSPKDWAHPASTNTMSGLKELTMRGCTITDGRLDTALTKLPLLSNLVLLDLSGPGLGPQNNLSLDSLIDNLGSLQKLYLYFVNISVSPANLAQTSPTPTNMKSNLKELSMTRCTVTGPAPVPERFVEFSSLTTLSLRSCRFSRATFPSWIFRIKSLMSLDVSGNENLCGELPEFIEGSALQELMVSGTKFSGKIPESISNLRNLTTLDLSYCQFHGLIPSFVQWPMIWSVDLSGNSLTGSLPLDGYLSLHNLTYLYLGNNSMSGVIPASLFSHPSLVYLDLSQNNFTGNFLLYPTISPSLKTIDVSFNKLQGPLPKLLSKFVELYWLDLSSNSINGTVDLSFIKNYKELCGSIPPCLLKHTKGLEILNLRGNKFHGSLPQDISEDCALEIIDLNGNKLVGKLPESLISCRMLQVLDLGNNLIVDTYPEWLGALPSLKVLVLKSNGFHGPIDYSRMNKQTHPFFPELQVLDLSSNSFNGSIPTQFLKQFKAMMVVSSADPSMYVGVIEPASSSSYFGSLNPKKSYFGSTLKTPSSQYRESVTVTLKGHETLVQVLSVFMTLDLSNNNFEGGIPEEIGDLKFLKGLNLSRNSFTGVIPPRIANMLQLESLDLSYNQFSGEIPPAMAAMSFLEVLNLSYNHLSGQILQFGQFLTFLNTSFLGNDWLCGKPLSRLCDEPNHAPSAAAMPGSSKKLNWEFLSVEVGIISGLAVVVVTMLLWGNGRRWVYWHVDKFWLLVLHPWICRRLR</sequence>
<evidence type="ECO:0000256" key="10">
    <source>
        <dbReference type="ARBA" id="ARBA00023136"/>
    </source>
</evidence>
<evidence type="ECO:0000259" key="14">
    <source>
        <dbReference type="Pfam" id="PF08263"/>
    </source>
</evidence>
<evidence type="ECO:0000256" key="7">
    <source>
        <dbReference type="ARBA" id="ARBA00022729"/>
    </source>
</evidence>
<feature type="chain" id="PRO_5044837527" description="Leucine-rich repeat-containing N-terminal plant-type domain-containing protein" evidence="13">
    <location>
        <begin position="26"/>
        <end position="1113"/>
    </location>
</feature>
<keyword evidence="8" id="KW-0677">Repeat</keyword>
<keyword evidence="9 12" id="KW-1133">Transmembrane helix</keyword>
<dbReference type="Proteomes" id="UP001497457">
    <property type="component" value="Chromosome 26rd"/>
</dbReference>
<dbReference type="PANTHER" id="PTHR48063:SF112">
    <property type="entry name" value="RECEPTOR LIKE PROTEIN 30-LIKE"/>
    <property type="match status" value="1"/>
</dbReference>
<keyword evidence="4" id="KW-0433">Leucine-rich repeat</keyword>
<evidence type="ECO:0000256" key="2">
    <source>
        <dbReference type="ARBA" id="ARBA00009592"/>
    </source>
</evidence>
<comment type="subcellular location">
    <subcellularLocation>
        <location evidence="1">Cell membrane</location>
        <topology evidence="1">Single-pass type I membrane protein</topology>
    </subcellularLocation>
</comment>
<evidence type="ECO:0000256" key="11">
    <source>
        <dbReference type="ARBA" id="ARBA00023180"/>
    </source>
</evidence>
<dbReference type="InterPro" id="IPR013210">
    <property type="entry name" value="LRR_N_plant-typ"/>
</dbReference>
<keyword evidence="3" id="KW-1003">Cell membrane</keyword>
<dbReference type="GO" id="GO:0009742">
    <property type="term" value="P:brassinosteroid mediated signaling pathway"/>
    <property type="evidence" value="ECO:0007669"/>
    <property type="project" value="UniProtKB-KW"/>
</dbReference>
<dbReference type="Pfam" id="PF08263">
    <property type="entry name" value="LRRNT_2"/>
    <property type="match status" value="1"/>
</dbReference>
<evidence type="ECO:0000256" key="6">
    <source>
        <dbReference type="ARBA" id="ARBA00022692"/>
    </source>
</evidence>
<evidence type="ECO:0000256" key="1">
    <source>
        <dbReference type="ARBA" id="ARBA00004251"/>
    </source>
</evidence>
<evidence type="ECO:0000256" key="5">
    <source>
        <dbReference type="ARBA" id="ARBA00022626"/>
    </source>
</evidence>